<organism evidence="3 4">
    <name type="scientific">Streptomyces luteolifulvus</name>
    <dbReference type="NCBI Taxonomy" id="2615112"/>
    <lineage>
        <taxon>Bacteria</taxon>
        <taxon>Bacillati</taxon>
        <taxon>Actinomycetota</taxon>
        <taxon>Actinomycetes</taxon>
        <taxon>Kitasatosporales</taxon>
        <taxon>Streptomycetaceae</taxon>
        <taxon>Streptomyces</taxon>
    </lineage>
</organism>
<dbReference type="NCBIfam" id="TIGR04354">
    <property type="entry name" value="amphi-Trp"/>
    <property type="match status" value="1"/>
</dbReference>
<dbReference type="EMBL" id="VZRB01000024">
    <property type="protein sequence ID" value="KAB1142526.1"/>
    <property type="molecule type" value="Genomic_DNA"/>
</dbReference>
<name>A0A6H9UUB9_9ACTN</name>
<evidence type="ECO:0000313" key="3">
    <source>
        <dbReference type="EMBL" id="KAB1142526.1"/>
    </source>
</evidence>
<dbReference type="AlphaFoldDB" id="A0A6H9UUB9"/>
<dbReference type="InterPro" id="IPR027598">
    <property type="entry name" value="Amphi-Trp_dom"/>
</dbReference>
<feature type="domain" description="Amphi-Trp" evidence="2">
    <location>
        <begin position="4"/>
        <end position="80"/>
    </location>
</feature>
<evidence type="ECO:0000313" key="4">
    <source>
        <dbReference type="Proteomes" id="UP000442707"/>
    </source>
</evidence>
<protein>
    <submittedName>
        <fullName evidence="3">Amphi-Trp domain-containing protein</fullName>
    </submittedName>
</protein>
<comment type="caution">
    <text evidence="3">The sequence shown here is derived from an EMBL/GenBank/DDBJ whole genome shotgun (WGS) entry which is preliminary data.</text>
</comment>
<keyword evidence="4" id="KW-1185">Reference proteome</keyword>
<proteinExistence type="predicted"/>
<accession>A0A6H9UUB9</accession>
<evidence type="ECO:0000259" key="2">
    <source>
        <dbReference type="Pfam" id="PF20068"/>
    </source>
</evidence>
<feature type="region of interest" description="Disordered" evidence="1">
    <location>
        <begin position="72"/>
        <end position="122"/>
    </location>
</feature>
<dbReference type="Proteomes" id="UP000442707">
    <property type="component" value="Unassembled WGS sequence"/>
</dbReference>
<dbReference type="Pfam" id="PF20068">
    <property type="entry name" value="Amphi-Trp"/>
    <property type="match status" value="1"/>
</dbReference>
<sequence>MKDLSFEQKSSLSRLEAADQLAALAEALRKGGEAEFDLGSAVVRLWIPDKLRTEVEVEVGGGEIELEIELKWPTGQSSKAAPAAARTTGTSQQSATRPAARPTRSRKSTSPEKPKRAAAKRT</sequence>
<reference evidence="3 4" key="1">
    <citation type="submission" date="2019-09" db="EMBL/GenBank/DDBJ databases">
        <title>Screening of Novel Bioactive Compounds from Soil-Associated.</title>
        <authorList>
            <person name="Zhao S."/>
        </authorList>
    </citation>
    <scope>NUCLEOTIDE SEQUENCE [LARGE SCALE GENOMIC DNA]</scope>
    <source>
        <strain evidence="3 4">HIT-DPA4</strain>
    </source>
</reference>
<dbReference type="RefSeq" id="WP_150953205.1">
    <property type="nucleotide sequence ID" value="NZ_VZRB01000024.1"/>
</dbReference>
<gene>
    <name evidence="3" type="ORF">F7R91_28900</name>
</gene>
<evidence type="ECO:0000256" key="1">
    <source>
        <dbReference type="SAM" id="MobiDB-lite"/>
    </source>
</evidence>